<sequence>MLHHSQLSPAEIQALLPGRREMAVVQRIREVRRKVVAECLERNDWTEKELKKLQDWFHIGRDRKLNTEELRKIKADFPLRSLLEKKINEFVWTPEEIAVLEKHYDTPPSNWSQEVIDEITAAMEPDKCFSNMKSKAYEMRRGVKLAGIWRKDELELLKTLDSVGLYVNRVSTALKEKIAEMFPGRTISAVQSKLSEIKGGGSCGKSGTRVWTNEQLDIIAEYRDRIEKTIERGQRITPLVDEICDRLPAISRLDIKRVLKASAQLDPSTTKEPITTESGFKTWRQEEFDTFMSHPTLFITSTPQEKKQAFPDRSLGAIRVKLCYWRKMITPEDWRKRVPEHLWDYREQTEMRRGKHNQWTDDDYKIYLAHPTRFYHTTTEQKCAAFPGKSASAVNRMISLWRHLERLKYMNSLGVTTKDDLPAQKIADMLIRDVEVEENIEEEAEQNGMPRMAYGG</sequence>
<reference evidence="1 2" key="1">
    <citation type="journal article" date="2013" name="PLoS Genet.">
        <title>The genome and development-dependent transcriptomes of Pyronema confluens: a window into fungal evolution.</title>
        <authorList>
            <person name="Traeger S."/>
            <person name="Altegoer F."/>
            <person name="Freitag M."/>
            <person name="Gabaldon T."/>
            <person name="Kempken F."/>
            <person name="Kumar A."/>
            <person name="Marcet-Houben M."/>
            <person name="Poggeler S."/>
            <person name="Stajich J.E."/>
            <person name="Nowrousian M."/>
        </authorList>
    </citation>
    <scope>NUCLEOTIDE SEQUENCE [LARGE SCALE GENOMIC DNA]</scope>
    <source>
        <strain evidence="2">CBS 100304</strain>
        <tissue evidence="1">Vegetative mycelium</tissue>
    </source>
</reference>
<dbReference type="EMBL" id="HF936161">
    <property type="protein sequence ID" value="CCX15292.1"/>
    <property type="molecule type" value="Genomic_DNA"/>
</dbReference>
<evidence type="ECO:0000313" key="1">
    <source>
        <dbReference type="EMBL" id="CCX15292.1"/>
    </source>
</evidence>
<dbReference type="OrthoDB" id="10320994at2759"/>
<proteinExistence type="predicted"/>
<protein>
    <submittedName>
        <fullName evidence="1">Uncharacterized protein</fullName>
    </submittedName>
</protein>
<organism evidence="1 2">
    <name type="scientific">Pyronema omphalodes (strain CBS 100304)</name>
    <name type="common">Pyronema confluens</name>
    <dbReference type="NCBI Taxonomy" id="1076935"/>
    <lineage>
        <taxon>Eukaryota</taxon>
        <taxon>Fungi</taxon>
        <taxon>Dikarya</taxon>
        <taxon>Ascomycota</taxon>
        <taxon>Pezizomycotina</taxon>
        <taxon>Pezizomycetes</taxon>
        <taxon>Pezizales</taxon>
        <taxon>Pyronemataceae</taxon>
        <taxon>Pyronema</taxon>
    </lineage>
</organism>
<dbReference type="Proteomes" id="UP000018144">
    <property type="component" value="Unassembled WGS sequence"/>
</dbReference>
<name>U4L8X0_PYROM</name>
<gene>
    <name evidence="1" type="ORF">PCON_01567</name>
</gene>
<dbReference type="AlphaFoldDB" id="U4L8X0"/>
<keyword evidence="2" id="KW-1185">Reference proteome</keyword>
<evidence type="ECO:0000313" key="2">
    <source>
        <dbReference type="Proteomes" id="UP000018144"/>
    </source>
</evidence>
<accession>U4L8X0</accession>